<dbReference type="Gene3D" id="3.40.50.1390">
    <property type="entry name" value="Resolvase, N-terminal catalytic domain"/>
    <property type="match status" value="1"/>
</dbReference>
<accession>A0ABN2XAM7</accession>
<dbReference type="SUPFAM" id="SSF53041">
    <property type="entry name" value="Resolvase-like"/>
    <property type="match status" value="1"/>
</dbReference>
<reference evidence="3 4" key="1">
    <citation type="journal article" date="2019" name="Int. J. Syst. Evol. Microbiol.">
        <title>The Global Catalogue of Microorganisms (GCM) 10K type strain sequencing project: providing services to taxonomists for standard genome sequencing and annotation.</title>
        <authorList>
            <consortium name="The Broad Institute Genomics Platform"/>
            <consortium name="The Broad Institute Genome Sequencing Center for Infectious Disease"/>
            <person name="Wu L."/>
            <person name="Ma J."/>
        </authorList>
    </citation>
    <scope>NUCLEOTIDE SEQUENCE [LARGE SCALE GENOMIC DNA]</scope>
    <source>
        <strain evidence="3 4">JCM 15481</strain>
    </source>
</reference>
<keyword evidence="4" id="KW-1185">Reference proteome</keyword>
<dbReference type="InterPro" id="IPR050639">
    <property type="entry name" value="SSR_resolvase"/>
</dbReference>
<dbReference type="Pfam" id="PF07508">
    <property type="entry name" value="Recombinase"/>
    <property type="match status" value="1"/>
</dbReference>
<dbReference type="Gene3D" id="3.90.1750.20">
    <property type="entry name" value="Putative Large Serine Recombinase, Chain B, Domain 2"/>
    <property type="match status" value="1"/>
</dbReference>
<evidence type="ECO:0000313" key="3">
    <source>
        <dbReference type="EMBL" id="GAA2107517.1"/>
    </source>
</evidence>
<dbReference type="SMART" id="SM00857">
    <property type="entry name" value="Resolvase"/>
    <property type="match status" value="1"/>
</dbReference>
<gene>
    <name evidence="3" type="ORF">GCM10009802_02660</name>
</gene>
<sequence>METTPRAPCLYCRLSYAPDGSLEKVERQEADGRLLGSRLGWPDFCCVYVDNSRSAWQRNRVRPDWDRMLLTLDATGARLVPHDPKANHVHDGIMTYHGDRLIRQPYDLELLLNLADQRHVPLASVSGVRNLASPDDRFILRIEAAQACRESDNISRRTRRGHLARAQKKGLNVQGGKRPFAFGVPTGRTRIKTDPQTGGETRVEILDYNKVRAGEAKYAADAAERLLAGQSAAGVIRWLNEDVKVTTTEGNPWSTRTLWGMLLSPRMAGLIERDGVLYEASWDAILPEETRQDLIALHERNREETPNPGPARKHLLSGILECGECGSKESRTKPYGGKGRKYPSKVYYCRSCYRFARSIEMLDAYVEGRTLRVLRSRSFLAELKARTEAGSPRIGEQIAELERRKADLAQRIENAADDPDLDPVLAMKSVAGFDRKITELRGQLAMTAELRLLTRMAGIDRAAWAAAPVDTRSATIRALFRIVVSPTARRGPGFDPASVTITRRLLVKQE</sequence>
<name>A0ABN2XAM7_9ACTN</name>
<comment type="caution">
    <text evidence="3">The sequence shown here is derived from an EMBL/GenBank/DDBJ whole genome shotgun (WGS) entry which is preliminary data.</text>
</comment>
<feature type="region of interest" description="Disordered" evidence="1">
    <location>
        <begin position="153"/>
        <end position="179"/>
    </location>
</feature>
<feature type="compositionally biased region" description="Basic residues" evidence="1">
    <location>
        <begin position="156"/>
        <end position="168"/>
    </location>
</feature>
<dbReference type="RefSeq" id="WP_344286943.1">
    <property type="nucleotide sequence ID" value="NZ_BAAAPF010000003.1"/>
</dbReference>
<dbReference type="EMBL" id="BAAAPF010000003">
    <property type="protein sequence ID" value="GAA2107517.1"/>
    <property type="molecule type" value="Genomic_DNA"/>
</dbReference>
<dbReference type="PANTHER" id="PTHR30461:SF23">
    <property type="entry name" value="DNA RECOMBINASE-RELATED"/>
    <property type="match status" value="1"/>
</dbReference>
<dbReference type="CDD" id="cd00338">
    <property type="entry name" value="Ser_Recombinase"/>
    <property type="match status" value="1"/>
</dbReference>
<evidence type="ECO:0000259" key="2">
    <source>
        <dbReference type="PROSITE" id="PS51737"/>
    </source>
</evidence>
<dbReference type="Pfam" id="PF00239">
    <property type="entry name" value="Resolvase"/>
    <property type="match status" value="1"/>
</dbReference>
<dbReference type="InterPro" id="IPR006119">
    <property type="entry name" value="Resolv_N"/>
</dbReference>
<dbReference type="InterPro" id="IPR011109">
    <property type="entry name" value="DNA_bind_recombinase_dom"/>
</dbReference>
<evidence type="ECO:0000256" key="1">
    <source>
        <dbReference type="SAM" id="MobiDB-lite"/>
    </source>
</evidence>
<evidence type="ECO:0000313" key="4">
    <source>
        <dbReference type="Proteomes" id="UP001500443"/>
    </source>
</evidence>
<proteinExistence type="predicted"/>
<dbReference type="PROSITE" id="PS51737">
    <property type="entry name" value="RECOMBINASE_DNA_BIND"/>
    <property type="match status" value="1"/>
</dbReference>
<protein>
    <submittedName>
        <fullName evidence="3">Recombinase family protein</fullName>
    </submittedName>
</protein>
<feature type="domain" description="Recombinase" evidence="2">
    <location>
        <begin position="197"/>
        <end position="304"/>
    </location>
</feature>
<dbReference type="PANTHER" id="PTHR30461">
    <property type="entry name" value="DNA-INVERTASE FROM LAMBDOID PROPHAGE"/>
    <property type="match status" value="1"/>
</dbReference>
<dbReference type="InterPro" id="IPR038109">
    <property type="entry name" value="DNA_bind_recomb_sf"/>
</dbReference>
<organism evidence="3 4">
    <name type="scientific">Streptomyces synnematoformans</name>
    <dbReference type="NCBI Taxonomy" id="415721"/>
    <lineage>
        <taxon>Bacteria</taxon>
        <taxon>Bacillati</taxon>
        <taxon>Actinomycetota</taxon>
        <taxon>Actinomycetes</taxon>
        <taxon>Kitasatosporales</taxon>
        <taxon>Streptomycetaceae</taxon>
        <taxon>Streptomyces</taxon>
    </lineage>
</organism>
<dbReference type="Proteomes" id="UP001500443">
    <property type="component" value="Unassembled WGS sequence"/>
</dbReference>
<dbReference type="InterPro" id="IPR036162">
    <property type="entry name" value="Resolvase-like_N_sf"/>
</dbReference>